<organism evidence="2">
    <name type="scientific">Thiolapillus brandeum</name>
    <dbReference type="NCBI Taxonomy" id="1076588"/>
    <lineage>
        <taxon>Bacteria</taxon>
        <taxon>Pseudomonadati</taxon>
        <taxon>Pseudomonadota</taxon>
        <taxon>Gammaproteobacteria</taxon>
        <taxon>Chromatiales</taxon>
        <taxon>Sedimenticolaceae</taxon>
        <taxon>Thiolapillus</taxon>
    </lineage>
</organism>
<comment type="caution">
    <text evidence="2">The sequence shown here is derived from an EMBL/GenBank/DDBJ whole genome shotgun (WGS) entry which is preliminary data.</text>
</comment>
<dbReference type="PANTHER" id="PTHR43883:SF1">
    <property type="entry name" value="GLUCONOKINASE"/>
    <property type="match status" value="1"/>
</dbReference>
<dbReference type="InterPro" id="IPR002575">
    <property type="entry name" value="Aminoglycoside_PTrfase"/>
</dbReference>
<dbReference type="Gene3D" id="3.40.50.300">
    <property type="entry name" value="P-loop containing nucleotide triphosphate hydrolases"/>
    <property type="match status" value="1"/>
</dbReference>
<dbReference type="InterPro" id="IPR052732">
    <property type="entry name" value="Cell-binding_unc_protein"/>
</dbReference>
<dbReference type="AlphaFoldDB" id="A0A831RS34"/>
<dbReference type="Pfam" id="PF01636">
    <property type="entry name" value="APH"/>
    <property type="match status" value="1"/>
</dbReference>
<feature type="domain" description="Aminoglycoside phosphotransferase" evidence="1">
    <location>
        <begin position="133"/>
        <end position="291"/>
    </location>
</feature>
<dbReference type="Proteomes" id="UP000886339">
    <property type="component" value="Unassembled WGS sequence"/>
</dbReference>
<reference evidence="2" key="1">
    <citation type="journal article" date="2020" name="mSystems">
        <title>Genome- and Community-Level Interaction Insights into Carbon Utilization and Element Cycling Functions of Hydrothermarchaeota in Hydrothermal Sediment.</title>
        <authorList>
            <person name="Zhou Z."/>
            <person name="Liu Y."/>
            <person name="Xu W."/>
            <person name="Pan J."/>
            <person name="Luo Z.H."/>
            <person name="Li M."/>
        </authorList>
    </citation>
    <scope>NUCLEOTIDE SEQUENCE [LARGE SCALE GENOMIC DNA]</scope>
    <source>
        <strain evidence="2">HyVt-458</strain>
    </source>
</reference>
<sequence>MSEANVFSRLQIERLMQPSLFAHPVENIRLVETHISWVILTGSFAYKIKKPVDLGFLDFSTLEKRHFYCEEEIRLNRRLAADYYLDVVPIRGSLEAPHWDGEGEVIEYAVKMRQFPQYAQLDRLLAKGEIVPGCMDEFASLLAGFHDRVAVAEVSGDHGSPEQVYQPVAENLSVLKRLDEKPAHQALLSRLEQWCQRTFTRLEKFILQRKQEGFVRECHGDLHQRNMAWIDNRPLVFDCIEFNPALRWIDVISEIAFLVMDLLHKQQPNLAWRFLNAYLEHSGGYEGLRLLPFYLVYRAMVRAKIAVIRVNQPGVGSKEKQEAETEISEYLRLAEQCSQQRQPMLIITRGMSASGKSTISSLLLEALQAVRIRSDVERKRLFGLSLADSGRAPFNAGIYTNAAGKKTYHRLLQLAESVIEAGFPVIVDAAFLETEQRQPFQRLATRLGVPYLILEFRASPETLRDRIQKRGKGVSDADLGILERQLQNWQEAGAEERSSLVTVNTGQDLDMKKLLGQIQRQALKIPLTDS</sequence>
<proteinExistence type="predicted"/>
<dbReference type="EMBL" id="DRLF01000151">
    <property type="protein sequence ID" value="HEC06026.1"/>
    <property type="molecule type" value="Genomic_DNA"/>
</dbReference>
<protein>
    <submittedName>
        <fullName evidence="2">Aminoglycoside phosphotransferase</fullName>
    </submittedName>
</protein>
<dbReference type="SUPFAM" id="SSF52540">
    <property type="entry name" value="P-loop containing nucleoside triphosphate hydrolases"/>
    <property type="match status" value="1"/>
</dbReference>
<dbReference type="SUPFAM" id="SSF56112">
    <property type="entry name" value="Protein kinase-like (PK-like)"/>
    <property type="match status" value="1"/>
</dbReference>
<evidence type="ECO:0000313" key="2">
    <source>
        <dbReference type="EMBL" id="HEC06026.1"/>
    </source>
</evidence>
<dbReference type="InterPro" id="IPR027417">
    <property type="entry name" value="P-loop_NTPase"/>
</dbReference>
<dbReference type="InterPro" id="IPR011009">
    <property type="entry name" value="Kinase-like_dom_sf"/>
</dbReference>
<gene>
    <name evidence="2" type="ORF">ENJ12_04210</name>
</gene>
<name>A0A831RS34_9GAMM</name>
<dbReference type="Pfam" id="PF13671">
    <property type="entry name" value="AAA_33"/>
    <property type="match status" value="1"/>
</dbReference>
<evidence type="ECO:0000259" key="1">
    <source>
        <dbReference type="Pfam" id="PF01636"/>
    </source>
</evidence>
<accession>A0A831RS34</accession>
<dbReference type="PANTHER" id="PTHR43883">
    <property type="entry name" value="SLR0207 PROTEIN"/>
    <property type="match status" value="1"/>
</dbReference>